<accession>A0ABM0JTN6</accession>
<keyword evidence="1" id="KW-1133">Transmembrane helix</keyword>
<name>A0ABM0JTN6_APLCA</name>
<evidence type="ECO:0000313" key="3">
    <source>
        <dbReference type="RefSeq" id="XP_005101241.2"/>
    </source>
</evidence>
<reference evidence="3" key="1">
    <citation type="submission" date="2025-08" db="UniProtKB">
        <authorList>
            <consortium name="RefSeq"/>
        </authorList>
    </citation>
    <scope>IDENTIFICATION</scope>
</reference>
<sequence>MTHFICIHFQVWTILALVACGMFLGFPQGSDTQTQTNTSNSLQRNVTLVLEMPMIGYAGLLQNKSFYNMLFNDLTNSIWTAWKEETSDVTILSIAHRLGNLQVLTSVSIIKKNANPDPEGAFAYALLTMARNGFVFQGTRIPWVRYNGYTVQPTLDVCAARQKMDPCLQKDGKYCNPFRRGACVFYEPINDRNEEDMYVVAAVGGALLLGLMVLFCVCACRKCSQSRRAKKYREGRERFWSTTDVPDRLGCPDTIVSTCVGDTNTNRGTRAEETNRIAWVEVESLPTFSTPYGSRGRNSGGPLNLFRDVPNWTSERM</sequence>
<feature type="transmembrane region" description="Helical" evidence="1">
    <location>
        <begin position="197"/>
        <end position="220"/>
    </location>
</feature>
<gene>
    <name evidence="3" type="primary">LOC101845626</name>
</gene>
<evidence type="ECO:0000256" key="1">
    <source>
        <dbReference type="SAM" id="Phobius"/>
    </source>
</evidence>
<protein>
    <submittedName>
        <fullName evidence="3">Uncharacterized protein LOC101845626</fullName>
    </submittedName>
</protein>
<keyword evidence="1" id="KW-0472">Membrane</keyword>
<dbReference type="Proteomes" id="UP000694888">
    <property type="component" value="Unplaced"/>
</dbReference>
<keyword evidence="2" id="KW-1185">Reference proteome</keyword>
<organism evidence="2 3">
    <name type="scientific">Aplysia californica</name>
    <name type="common">California sea hare</name>
    <dbReference type="NCBI Taxonomy" id="6500"/>
    <lineage>
        <taxon>Eukaryota</taxon>
        <taxon>Metazoa</taxon>
        <taxon>Spiralia</taxon>
        <taxon>Lophotrochozoa</taxon>
        <taxon>Mollusca</taxon>
        <taxon>Gastropoda</taxon>
        <taxon>Heterobranchia</taxon>
        <taxon>Euthyneura</taxon>
        <taxon>Tectipleura</taxon>
        <taxon>Aplysiida</taxon>
        <taxon>Aplysioidea</taxon>
        <taxon>Aplysiidae</taxon>
        <taxon>Aplysia</taxon>
    </lineage>
</organism>
<dbReference type="RefSeq" id="XP_005101241.2">
    <property type="nucleotide sequence ID" value="XM_005101184.3"/>
</dbReference>
<feature type="transmembrane region" description="Helical" evidence="1">
    <location>
        <begin position="7"/>
        <end position="26"/>
    </location>
</feature>
<keyword evidence="1" id="KW-0812">Transmembrane</keyword>
<proteinExistence type="predicted"/>
<evidence type="ECO:0000313" key="2">
    <source>
        <dbReference type="Proteomes" id="UP000694888"/>
    </source>
</evidence>
<dbReference type="GeneID" id="101845626"/>